<protein>
    <recommendedName>
        <fullName evidence="2">Ysc84 actin-binding domain-containing protein</fullName>
    </recommendedName>
</protein>
<dbReference type="Pfam" id="PF04366">
    <property type="entry name" value="Ysc84"/>
    <property type="match status" value="1"/>
</dbReference>
<gene>
    <name evidence="3" type="ORF">PHPALM_29263</name>
</gene>
<comment type="caution">
    <text evidence="3">The sequence shown here is derived from an EMBL/GenBank/DDBJ whole genome shotgun (WGS) entry which is preliminary data.</text>
</comment>
<name>A0A2P4X828_9STRA</name>
<keyword evidence="4" id="KW-1185">Reference proteome</keyword>
<dbReference type="OrthoDB" id="443981at2759"/>
<evidence type="ECO:0000256" key="1">
    <source>
        <dbReference type="SAM" id="MobiDB-lite"/>
    </source>
</evidence>
<dbReference type="GO" id="GO:0035091">
    <property type="term" value="F:phosphatidylinositol binding"/>
    <property type="evidence" value="ECO:0007669"/>
    <property type="project" value="TreeGrafter"/>
</dbReference>
<evidence type="ECO:0000313" key="4">
    <source>
        <dbReference type="Proteomes" id="UP000237271"/>
    </source>
</evidence>
<evidence type="ECO:0000313" key="3">
    <source>
        <dbReference type="EMBL" id="POM61686.1"/>
    </source>
</evidence>
<dbReference type="AlphaFoldDB" id="A0A2P4X828"/>
<accession>A0A2P4X828</accession>
<proteinExistence type="predicted"/>
<dbReference type="EMBL" id="NCKW01015843">
    <property type="protein sequence ID" value="POM61686.1"/>
    <property type="molecule type" value="Genomic_DNA"/>
</dbReference>
<feature type="non-terminal residue" evidence="3">
    <location>
        <position position="277"/>
    </location>
</feature>
<feature type="region of interest" description="Disordered" evidence="1">
    <location>
        <begin position="1"/>
        <end position="55"/>
    </location>
</feature>
<evidence type="ECO:0000259" key="2">
    <source>
        <dbReference type="Pfam" id="PF04366"/>
    </source>
</evidence>
<dbReference type="InterPro" id="IPR007461">
    <property type="entry name" value="Ysc84_actin-binding"/>
</dbReference>
<sequence length="277" mass="29863">MMNSTHAPQSHGLPPSKPSSSTSQRPPHPMRKPSTKALILQQKQQEEQRRATLARADTADDAILSRAMSEVAPQLTPEEAAALRDRSNSLAIMESMRSHLPGNSHTMSVKATAKLKKEMDNAAQVVETFLSPKLLKDQSIPHELLAEAYGLVFVTMYKVGFLFSGKVGTGFIISRGIAPNYSYSHSKGLYGGIGLSGGVICTRKSLNAKCYGPNVTARQLLGGEVACPLAEPLWRALDKALGMQREYVNGFPVLAPTYTGLACDACGRVHTTDSNPN</sequence>
<dbReference type="Proteomes" id="UP000237271">
    <property type="component" value="Unassembled WGS sequence"/>
</dbReference>
<dbReference type="PANTHER" id="PTHR15629:SF2">
    <property type="entry name" value="SH3 DOMAIN-CONTAINING YSC84-LIKE PROTEIN 1"/>
    <property type="match status" value="1"/>
</dbReference>
<feature type="domain" description="Ysc84 actin-binding" evidence="2">
    <location>
        <begin position="175"/>
        <end position="240"/>
    </location>
</feature>
<dbReference type="InterPro" id="IPR051702">
    <property type="entry name" value="SH3_domain_YSC84-like"/>
</dbReference>
<reference evidence="3 4" key="1">
    <citation type="journal article" date="2017" name="Genome Biol. Evol.">
        <title>Phytophthora megakarya and P. palmivora, closely related causal agents of cacao black pod rot, underwent increases in genome sizes and gene numbers by different mechanisms.</title>
        <authorList>
            <person name="Ali S.S."/>
            <person name="Shao J."/>
            <person name="Lary D.J."/>
            <person name="Kronmiller B."/>
            <person name="Shen D."/>
            <person name="Strem M.D."/>
            <person name="Amoako-Attah I."/>
            <person name="Akrofi A.Y."/>
            <person name="Begoude B.A."/>
            <person name="Ten Hoopen G.M."/>
            <person name="Coulibaly K."/>
            <person name="Kebe B.I."/>
            <person name="Melnick R.L."/>
            <person name="Guiltinan M.J."/>
            <person name="Tyler B.M."/>
            <person name="Meinhardt L.W."/>
            <person name="Bailey B.A."/>
        </authorList>
    </citation>
    <scope>NUCLEOTIDE SEQUENCE [LARGE SCALE GENOMIC DNA]</scope>
    <source>
        <strain evidence="4">sbr112.9</strain>
    </source>
</reference>
<dbReference type="PANTHER" id="PTHR15629">
    <property type="entry name" value="SH3YL1 PROTEIN"/>
    <property type="match status" value="1"/>
</dbReference>
<organism evidence="3 4">
    <name type="scientific">Phytophthora palmivora</name>
    <dbReference type="NCBI Taxonomy" id="4796"/>
    <lineage>
        <taxon>Eukaryota</taxon>
        <taxon>Sar</taxon>
        <taxon>Stramenopiles</taxon>
        <taxon>Oomycota</taxon>
        <taxon>Peronosporomycetes</taxon>
        <taxon>Peronosporales</taxon>
        <taxon>Peronosporaceae</taxon>
        <taxon>Phytophthora</taxon>
    </lineage>
</organism>